<evidence type="ECO:0000313" key="19">
    <source>
        <dbReference type="Proteomes" id="UP000247498"/>
    </source>
</evidence>
<dbReference type="GO" id="GO:0005874">
    <property type="term" value="C:microtubule"/>
    <property type="evidence" value="ECO:0007669"/>
    <property type="project" value="UniProtKB-KW"/>
</dbReference>
<keyword evidence="13" id="KW-0966">Cell projection</keyword>
<dbReference type="SMART" id="SM00864">
    <property type="entry name" value="Tubulin"/>
    <property type="match status" value="1"/>
</dbReference>
<evidence type="ECO:0000256" key="3">
    <source>
        <dbReference type="ARBA" id="ARBA00004138"/>
    </source>
</evidence>
<evidence type="ECO:0000313" key="18">
    <source>
        <dbReference type="EMBL" id="GBF91057.1"/>
    </source>
</evidence>
<dbReference type="InterPro" id="IPR003008">
    <property type="entry name" value="Tubulin_FtsZ_GTPase"/>
</dbReference>
<dbReference type="AlphaFoldDB" id="A0A2V0P1I6"/>
<feature type="compositionally biased region" description="Low complexity" evidence="16">
    <location>
        <begin position="255"/>
        <end position="268"/>
    </location>
</feature>
<dbReference type="InterPro" id="IPR008280">
    <property type="entry name" value="Tub_FtsZ_C"/>
</dbReference>
<organism evidence="18 19">
    <name type="scientific">Raphidocelis subcapitata</name>
    <dbReference type="NCBI Taxonomy" id="307507"/>
    <lineage>
        <taxon>Eukaryota</taxon>
        <taxon>Viridiplantae</taxon>
        <taxon>Chlorophyta</taxon>
        <taxon>core chlorophytes</taxon>
        <taxon>Chlorophyceae</taxon>
        <taxon>CS clade</taxon>
        <taxon>Sphaeropleales</taxon>
        <taxon>Selenastraceae</taxon>
        <taxon>Raphidocelis</taxon>
    </lineage>
</organism>
<dbReference type="Pfam" id="PF00091">
    <property type="entry name" value="Tubulin"/>
    <property type="match status" value="1"/>
</dbReference>
<evidence type="ECO:0000256" key="9">
    <source>
        <dbReference type="ARBA" id="ARBA00022741"/>
    </source>
</evidence>
<evidence type="ECO:0000256" key="16">
    <source>
        <dbReference type="SAM" id="MobiDB-lite"/>
    </source>
</evidence>
<evidence type="ECO:0000256" key="5">
    <source>
        <dbReference type="ARBA" id="ARBA00009636"/>
    </source>
</evidence>
<evidence type="ECO:0000256" key="7">
    <source>
        <dbReference type="ARBA" id="ARBA00022640"/>
    </source>
</evidence>
<sequence>MSVVTLQIGQCGNQLGCSLFDALAADALAAAAPDGAGAAFFRDRGAGGRARWAARSVLIDMEPKVVDAAIARARGAAAASGWAYGAGRSLSGHSGSGNNWALGHHHFGPKVRDDALDLVRREVEAADWLEGFLLLQSVAGGTGAGLGTYLAEALADEFREGALFNVCVWPYEGGEVAVQPYNALLTLSHLADVSDGVLLLQNEVLHATCTKSMGIARPGFQDLNGVAARALAGALLPAYARPAEGAPPPPPPRPGQRGAPAAPAAAAAARQLGRVPLHPLGDLAAHLTPHPRFRLASVRHVPTLAPGTLDFTTFAWPPLLRRLRQMAITGSFLEEGMEWGPRSTAAAAPHAPGPPAHRYRNRAASSALFLRGSGAAEADAAEFADPRWHAAWAGDPLLVAASGARAGGCQMAATLLATDQAAVAPLARMRDAGYRMAGARAFLHQYEAHGLEEGALLAAFAGVEDALAAYAGLAATAGAAAAVASLLEAARGTERGVSTSPEARAKIMAAVEELKRAGAGKRTVEDASATWRLLWTTEKETLWIVKNAGLFGTKAGEVYQVIDVPAGRLQNVIEFPPDGAFIVDSSVYEEGAGGQRLGFKFGAAKVKLPKRDFGLPPFGQGWFDTVYVDDRLRVAQDIRGDTLVVERDGPPRIFS</sequence>
<dbReference type="InterPro" id="IPR000217">
    <property type="entry name" value="Tubulin"/>
</dbReference>
<gene>
    <name evidence="18" type="ORF">Rsub_03913</name>
</gene>
<reference evidence="18 19" key="1">
    <citation type="journal article" date="2018" name="Sci. Rep.">
        <title>Raphidocelis subcapitata (=Pseudokirchneriella subcapitata) provides an insight into genome evolution and environmental adaptations in the Sphaeropleales.</title>
        <authorList>
            <person name="Suzuki S."/>
            <person name="Yamaguchi H."/>
            <person name="Nakajima N."/>
            <person name="Kawachi M."/>
        </authorList>
    </citation>
    <scope>NUCLEOTIDE SEQUENCE [LARGE SCALE GENOMIC DNA]</scope>
    <source>
        <strain evidence="18 19">NIES-35</strain>
    </source>
</reference>
<keyword evidence="8" id="KW-0493">Microtubule</keyword>
<dbReference type="GO" id="GO:0030030">
    <property type="term" value="P:cell projection organization"/>
    <property type="evidence" value="ECO:0007669"/>
    <property type="project" value="UniProtKB-KW"/>
</dbReference>
<comment type="subcellular location">
    <subcellularLocation>
        <location evidence="3">Cell projection</location>
        <location evidence="3">Cilium</location>
    </subcellularLocation>
    <subcellularLocation>
        <location evidence="1">Cytoplasm</location>
        <location evidence="1">Cytoskeleton</location>
        <location evidence="1">Microtubule organizing center</location>
        <location evidence="1">Centrosome</location>
        <location evidence="1">Centriole</location>
    </subcellularLocation>
    <subcellularLocation>
        <location evidence="2">Nucleus</location>
    </subcellularLocation>
    <subcellularLocation>
        <location evidence="4">Plastid</location>
    </subcellularLocation>
</comment>
<evidence type="ECO:0000256" key="2">
    <source>
        <dbReference type="ARBA" id="ARBA00004123"/>
    </source>
</evidence>
<keyword evidence="12" id="KW-0539">Nucleus</keyword>
<feature type="compositionally biased region" description="Pro residues" evidence="16">
    <location>
        <begin position="245"/>
        <end position="254"/>
    </location>
</feature>
<evidence type="ECO:0000256" key="12">
    <source>
        <dbReference type="ARBA" id="ARBA00023242"/>
    </source>
</evidence>
<dbReference type="InterPro" id="IPR002967">
    <property type="entry name" value="Delta_tubulin"/>
</dbReference>
<dbReference type="GO" id="GO:0005634">
    <property type="term" value="C:nucleus"/>
    <property type="evidence" value="ECO:0007669"/>
    <property type="project" value="UniProtKB-SubCell"/>
</dbReference>
<keyword evidence="19" id="KW-1185">Reference proteome</keyword>
<keyword evidence="9" id="KW-0547">Nucleotide-binding</keyword>
<evidence type="ECO:0000256" key="11">
    <source>
        <dbReference type="ARBA" id="ARBA00023134"/>
    </source>
</evidence>
<proteinExistence type="inferred from homology"/>
<dbReference type="Pfam" id="PF04755">
    <property type="entry name" value="PAP_fibrillin"/>
    <property type="match status" value="1"/>
</dbReference>
<comment type="caution">
    <text evidence="18">The sequence shown here is derived from an EMBL/GenBank/DDBJ whole genome shotgun (WGS) entry which is preliminary data.</text>
</comment>
<dbReference type="InterPro" id="IPR017975">
    <property type="entry name" value="Tubulin_CS"/>
</dbReference>
<dbReference type="STRING" id="307507.A0A2V0P1I6"/>
<dbReference type="GO" id="GO:0007017">
    <property type="term" value="P:microtubule-based process"/>
    <property type="evidence" value="ECO:0007669"/>
    <property type="project" value="InterPro"/>
</dbReference>
<protein>
    <recommendedName>
        <fullName evidence="6">Tubulin delta chain</fullName>
    </recommendedName>
    <alternativeName>
        <fullName evidence="14">Delta-tubulin</fullName>
    </alternativeName>
</protein>
<dbReference type="EMBL" id="BDRX01000021">
    <property type="protein sequence ID" value="GBF91057.1"/>
    <property type="molecule type" value="Genomic_DNA"/>
</dbReference>
<evidence type="ECO:0000259" key="17">
    <source>
        <dbReference type="SMART" id="SM00864"/>
    </source>
</evidence>
<evidence type="ECO:0000256" key="10">
    <source>
        <dbReference type="ARBA" id="ARBA00022794"/>
    </source>
</evidence>
<dbReference type="GO" id="GO:0005525">
    <property type="term" value="F:GTP binding"/>
    <property type="evidence" value="ECO:0007669"/>
    <property type="project" value="UniProtKB-KW"/>
</dbReference>
<accession>A0A2V0P1I6</accession>
<evidence type="ECO:0000256" key="1">
    <source>
        <dbReference type="ARBA" id="ARBA00004114"/>
    </source>
</evidence>
<dbReference type="PRINTS" id="PR01224">
    <property type="entry name" value="DELTATUBULIN"/>
</dbReference>
<dbReference type="CDD" id="cd02189">
    <property type="entry name" value="delta_zeta_tubulin-like"/>
    <property type="match status" value="1"/>
</dbReference>
<dbReference type="SUPFAM" id="SSF52490">
    <property type="entry name" value="Tubulin nucleotide-binding domain-like"/>
    <property type="match status" value="1"/>
</dbReference>
<dbReference type="GO" id="GO:0005929">
    <property type="term" value="C:cilium"/>
    <property type="evidence" value="ECO:0007669"/>
    <property type="project" value="UniProtKB-SubCell"/>
</dbReference>
<evidence type="ECO:0000256" key="13">
    <source>
        <dbReference type="ARBA" id="ARBA00023273"/>
    </source>
</evidence>
<evidence type="ECO:0000256" key="14">
    <source>
        <dbReference type="ARBA" id="ARBA00030594"/>
    </source>
</evidence>
<dbReference type="PROSITE" id="PS00227">
    <property type="entry name" value="TUBULIN"/>
    <property type="match status" value="1"/>
</dbReference>
<name>A0A2V0P1I6_9CHLO</name>
<evidence type="ECO:0000256" key="15">
    <source>
        <dbReference type="ARBA" id="ARBA00046149"/>
    </source>
</evidence>
<dbReference type="Proteomes" id="UP000247498">
    <property type="component" value="Unassembled WGS sequence"/>
</dbReference>
<keyword evidence="10" id="KW-0970">Cilium biogenesis/degradation</keyword>
<dbReference type="PANTHER" id="PTHR11588">
    <property type="entry name" value="TUBULIN"/>
    <property type="match status" value="1"/>
</dbReference>
<comment type="similarity">
    <text evidence="5">Belongs to the tubulin family.</text>
</comment>
<feature type="domain" description="Tubulin/FtsZ GTPase" evidence="17">
    <location>
        <begin position="37"/>
        <end position="243"/>
    </location>
</feature>
<evidence type="ECO:0000256" key="8">
    <source>
        <dbReference type="ARBA" id="ARBA00022701"/>
    </source>
</evidence>
<comment type="function">
    <text evidence="15">Acts as a positive regulator of hedgehog signaling and regulates ciliary function.</text>
</comment>
<dbReference type="OrthoDB" id="10250004at2759"/>
<dbReference type="SUPFAM" id="SSF55307">
    <property type="entry name" value="Tubulin C-terminal domain-like"/>
    <property type="match status" value="1"/>
</dbReference>
<dbReference type="InterPro" id="IPR036525">
    <property type="entry name" value="Tubulin/FtsZ_GTPase_sf"/>
</dbReference>
<evidence type="ECO:0000256" key="6">
    <source>
        <dbReference type="ARBA" id="ARBA00014184"/>
    </source>
</evidence>
<dbReference type="Gene3D" id="3.40.50.1440">
    <property type="entry name" value="Tubulin/FtsZ, GTPase domain"/>
    <property type="match status" value="1"/>
</dbReference>
<evidence type="ECO:0000256" key="4">
    <source>
        <dbReference type="ARBA" id="ARBA00004474"/>
    </source>
</evidence>
<dbReference type="InterPro" id="IPR006843">
    <property type="entry name" value="PAP/fibrillin_dom"/>
</dbReference>
<keyword evidence="7" id="KW-0934">Plastid</keyword>
<keyword evidence="11" id="KW-0342">GTP-binding</keyword>
<dbReference type="InParanoid" id="A0A2V0P1I6"/>
<dbReference type="GO" id="GO:0005814">
    <property type="term" value="C:centriole"/>
    <property type="evidence" value="ECO:0007669"/>
    <property type="project" value="UniProtKB-SubCell"/>
</dbReference>
<dbReference type="GO" id="GO:0009536">
    <property type="term" value="C:plastid"/>
    <property type="evidence" value="ECO:0007669"/>
    <property type="project" value="UniProtKB-SubCell"/>
</dbReference>
<feature type="region of interest" description="Disordered" evidence="16">
    <location>
        <begin position="241"/>
        <end position="268"/>
    </location>
</feature>
<dbReference type="PRINTS" id="PR01161">
    <property type="entry name" value="TUBULIN"/>
</dbReference>
<dbReference type="GO" id="GO:0005200">
    <property type="term" value="F:structural constituent of cytoskeleton"/>
    <property type="evidence" value="ECO:0007669"/>
    <property type="project" value="InterPro"/>
</dbReference>